<evidence type="ECO:0000313" key="1">
    <source>
        <dbReference type="EMBL" id="KKQ49427.1"/>
    </source>
</evidence>
<accession>A0A0G0I4D6</accession>
<name>A0A0G0I4D6_9BACT</name>
<reference evidence="1 2" key="1">
    <citation type="journal article" date="2015" name="Nature">
        <title>rRNA introns, odd ribosomes, and small enigmatic genomes across a large radiation of phyla.</title>
        <authorList>
            <person name="Brown C.T."/>
            <person name="Hug L.A."/>
            <person name="Thomas B.C."/>
            <person name="Sharon I."/>
            <person name="Castelle C.J."/>
            <person name="Singh A."/>
            <person name="Wilkins M.J."/>
            <person name="Williams K.H."/>
            <person name="Banfield J.F."/>
        </authorList>
    </citation>
    <scope>NUCLEOTIDE SEQUENCE [LARGE SCALE GENOMIC DNA]</scope>
</reference>
<evidence type="ECO:0000313" key="2">
    <source>
        <dbReference type="Proteomes" id="UP000034366"/>
    </source>
</evidence>
<dbReference type="Proteomes" id="UP000034366">
    <property type="component" value="Unassembled WGS sequence"/>
</dbReference>
<gene>
    <name evidence="1" type="ORF">US67_C0015G0018</name>
</gene>
<organism evidence="1 2">
    <name type="scientific">Candidatus Woesebacteria bacterium GW2011_GWD1_38_10</name>
    <dbReference type="NCBI Taxonomy" id="1618592"/>
    <lineage>
        <taxon>Bacteria</taxon>
        <taxon>Candidatus Woeseibacteriota</taxon>
    </lineage>
</organism>
<proteinExistence type="predicted"/>
<protein>
    <submittedName>
        <fullName evidence="1">Uncharacterized protein</fullName>
    </submittedName>
</protein>
<dbReference type="EMBL" id="LBTW01000015">
    <property type="protein sequence ID" value="KKQ49427.1"/>
    <property type="molecule type" value="Genomic_DNA"/>
</dbReference>
<comment type="caution">
    <text evidence="1">The sequence shown here is derived from an EMBL/GenBank/DDBJ whole genome shotgun (WGS) entry which is preliminary data.</text>
</comment>
<dbReference type="AlphaFoldDB" id="A0A0G0I4D6"/>
<sequence length="238" mass="27173">MSESLVPHIDWEGFSGNSDWEDVNYQPARAKESQHICPNYQIIELCAELTGTSPDELGKESRFCGREKHTTMGELRGWPKVLCWEIQKTLASQIATVEKKTKKPTSEETALRQLRSEKTIDKMAQSLVKYKTEKEEFEEREDILNRFKQVIFENCFAHKGDESEKNPHISAISSPNDLSDKVALERVIPFLGALENTTGRKYNPVLGNIDISEVTHPAKNCKQCPVSIGYNSHRFPRF</sequence>